<dbReference type="RefSeq" id="WP_072873034.1">
    <property type="nucleotide sequence ID" value="NZ_FRAF01000003.1"/>
</dbReference>
<evidence type="ECO:0000256" key="2">
    <source>
        <dbReference type="ARBA" id="ARBA00023239"/>
    </source>
</evidence>
<dbReference type="AlphaFoldDB" id="A0A1M6LZP0"/>
<dbReference type="Proteomes" id="UP000184016">
    <property type="component" value="Unassembled WGS sequence"/>
</dbReference>
<dbReference type="PANTHER" id="PTHR33542:SF3">
    <property type="entry name" value="SIROHYDROCHLORIN FERROCHELATASE, CHLOROPLASTIC"/>
    <property type="match status" value="1"/>
</dbReference>
<dbReference type="Pfam" id="PF01903">
    <property type="entry name" value="CbiX"/>
    <property type="match status" value="2"/>
</dbReference>
<dbReference type="InterPro" id="IPR002762">
    <property type="entry name" value="CbiX-like"/>
</dbReference>
<evidence type="ECO:0000313" key="3">
    <source>
        <dbReference type="EMBL" id="SHJ76676.1"/>
    </source>
</evidence>
<dbReference type="GO" id="GO:0046872">
    <property type="term" value="F:metal ion binding"/>
    <property type="evidence" value="ECO:0007669"/>
    <property type="project" value="UniProtKB-KW"/>
</dbReference>
<keyword evidence="1" id="KW-0479">Metal-binding</keyword>
<organism evidence="3 4">
    <name type="scientific">Alicyclobacillus tolerans</name>
    <dbReference type="NCBI Taxonomy" id="90970"/>
    <lineage>
        <taxon>Bacteria</taxon>
        <taxon>Bacillati</taxon>
        <taxon>Bacillota</taxon>
        <taxon>Bacilli</taxon>
        <taxon>Bacillales</taxon>
        <taxon>Alicyclobacillaceae</taxon>
        <taxon>Alicyclobacillus</taxon>
    </lineage>
</organism>
<dbReference type="InterPro" id="IPR050963">
    <property type="entry name" value="Sirohydro_Cobaltochel/CbiX"/>
</dbReference>
<name>A0A1M6LZP0_9BACL</name>
<dbReference type="STRING" id="1830138.SAMN05443507_103127"/>
<evidence type="ECO:0000313" key="4">
    <source>
        <dbReference type="Proteomes" id="UP000184016"/>
    </source>
</evidence>
<proteinExistence type="predicted"/>
<gene>
    <name evidence="3" type="ORF">SAMN05443507_103127</name>
</gene>
<reference evidence="4" key="1">
    <citation type="submission" date="2016-11" db="EMBL/GenBank/DDBJ databases">
        <authorList>
            <person name="Varghese N."/>
            <person name="Submissions S."/>
        </authorList>
    </citation>
    <scope>NUCLEOTIDE SEQUENCE [LARGE SCALE GENOMIC DNA]</scope>
    <source>
        <strain evidence="4">USBA-503</strain>
    </source>
</reference>
<dbReference type="SUPFAM" id="SSF53800">
    <property type="entry name" value="Chelatase"/>
    <property type="match status" value="1"/>
</dbReference>
<sequence>MKRGVLLVAHGTRVPAGVLAATCFAEGVANRLKAQNPLWENVLCRLAFLEISTPDIYAVATQMYQQEGIRELYILPLLLLSAGHALADLPRIIDDIQRDCPHLRVRMSSPLNDHERLVKIYQQHIHDALQQESGIDALLFVNRGSSYPHSYRIFQQIVQQTSASFPDLKKTSAFFAGLGAGLSRAFHRLEKSGVRECLVLPHLLFPGRLSAQLDRQLKEWAMGHAHLHFRSAPLLGESDELMDVYAKQIVLFSLRRAVQTV</sequence>
<dbReference type="GO" id="GO:0016829">
    <property type="term" value="F:lyase activity"/>
    <property type="evidence" value="ECO:0007669"/>
    <property type="project" value="UniProtKB-KW"/>
</dbReference>
<evidence type="ECO:0000256" key="1">
    <source>
        <dbReference type="ARBA" id="ARBA00022723"/>
    </source>
</evidence>
<protein>
    <submittedName>
        <fullName evidence="3">Sirohydrochlorin ferrochelatase</fullName>
    </submittedName>
</protein>
<keyword evidence="2" id="KW-0456">Lyase</keyword>
<dbReference type="OrthoDB" id="9797895at2"/>
<dbReference type="Gene3D" id="3.40.50.1400">
    <property type="match status" value="2"/>
</dbReference>
<keyword evidence="4" id="KW-1185">Reference proteome</keyword>
<dbReference type="CDD" id="cd03416">
    <property type="entry name" value="CbiX_SirB_N"/>
    <property type="match status" value="1"/>
</dbReference>
<accession>A0A1M6LZP0</accession>
<dbReference type="EMBL" id="FRAF01000003">
    <property type="protein sequence ID" value="SHJ76676.1"/>
    <property type="molecule type" value="Genomic_DNA"/>
</dbReference>
<dbReference type="PANTHER" id="PTHR33542">
    <property type="entry name" value="SIROHYDROCHLORIN FERROCHELATASE, CHLOROPLASTIC"/>
    <property type="match status" value="1"/>
</dbReference>